<feature type="domain" description="TrfB transcriptional repressor protein" evidence="3">
    <location>
        <begin position="10"/>
        <end position="92"/>
    </location>
</feature>
<evidence type="ECO:0000259" key="3">
    <source>
        <dbReference type="Pfam" id="PF16509"/>
    </source>
</evidence>
<dbReference type="Gene3D" id="1.10.10.2690">
    <property type="match status" value="1"/>
</dbReference>
<protein>
    <recommendedName>
        <fullName evidence="3">TrfB transcriptional repressor protein domain-containing protein</fullName>
    </recommendedName>
</protein>
<gene>
    <name evidence="4" type="ORF">BK666_24590</name>
</gene>
<dbReference type="InterPro" id="IPR032428">
    <property type="entry name" value="TrfB"/>
</dbReference>
<dbReference type="Proteomes" id="UP000285349">
    <property type="component" value="Unassembled WGS sequence"/>
</dbReference>
<dbReference type="RefSeq" id="WP_123514123.1">
    <property type="nucleotide sequence ID" value="NZ_MOBQ01000033.1"/>
</dbReference>
<dbReference type="EMBL" id="MOBQ01000033">
    <property type="protein sequence ID" value="RON41387.1"/>
    <property type="molecule type" value="Genomic_DNA"/>
</dbReference>
<dbReference type="Pfam" id="PF16509">
    <property type="entry name" value="KORA"/>
    <property type="match status" value="1"/>
</dbReference>
<keyword evidence="1" id="KW-0805">Transcription regulation</keyword>
<evidence type="ECO:0000256" key="1">
    <source>
        <dbReference type="ARBA" id="ARBA00023015"/>
    </source>
</evidence>
<accession>A0A423JUP2</accession>
<comment type="caution">
    <text evidence="4">The sequence shown here is derived from an EMBL/GenBank/DDBJ whole genome shotgun (WGS) entry which is preliminary data.</text>
</comment>
<evidence type="ECO:0000256" key="2">
    <source>
        <dbReference type="ARBA" id="ARBA00023163"/>
    </source>
</evidence>
<evidence type="ECO:0000313" key="5">
    <source>
        <dbReference type="Proteomes" id="UP000285349"/>
    </source>
</evidence>
<dbReference type="InterPro" id="IPR013324">
    <property type="entry name" value="RNA_pol_sigma_r3/r4-like"/>
</dbReference>
<reference evidence="4 5" key="1">
    <citation type="submission" date="2016-10" db="EMBL/GenBank/DDBJ databases">
        <title>Comparative genome analysis of multiple Pseudomonas spp. focuses on biocontrol and plant growth promoting traits.</title>
        <authorList>
            <person name="Tao X.-Y."/>
            <person name="Taylor C.G."/>
        </authorList>
    </citation>
    <scope>NUCLEOTIDE SEQUENCE [LARGE SCALE GENOMIC DNA]</scope>
    <source>
        <strain evidence="4 5">37A10</strain>
    </source>
</reference>
<dbReference type="SUPFAM" id="SSF88659">
    <property type="entry name" value="Sigma3 and sigma4 domains of RNA polymerase sigma factors"/>
    <property type="match status" value="1"/>
</dbReference>
<keyword evidence="2" id="KW-0804">Transcription</keyword>
<evidence type="ECO:0000313" key="4">
    <source>
        <dbReference type="EMBL" id="RON41387.1"/>
    </source>
</evidence>
<dbReference type="AlphaFoldDB" id="A0A423JUP2"/>
<dbReference type="OrthoDB" id="9790889at2"/>
<name>A0A423JUP2_9PSED</name>
<dbReference type="InterPro" id="IPR053721">
    <property type="entry name" value="Fimbrial_Adhesin_Reg"/>
</dbReference>
<organism evidence="4 5">
    <name type="scientific">Pseudomonas frederiksbergensis</name>
    <dbReference type="NCBI Taxonomy" id="104087"/>
    <lineage>
        <taxon>Bacteria</taxon>
        <taxon>Pseudomonadati</taxon>
        <taxon>Pseudomonadota</taxon>
        <taxon>Gammaproteobacteria</taxon>
        <taxon>Pseudomonadales</taxon>
        <taxon>Pseudomonadaceae</taxon>
        <taxon>Pseudomonas</taxon>
    </lineage>
</organism>
<proteinExistence type="predicted"/>
<sequence length="107" mass="12157">MSRRERLSPQDFDTLKAHMGPRWKLANIEAVRQVLVEGRKQKEIAVELGVTEKAVSQMVKKAYDLHQEHGTAPEGWVTVFATLPPDLAEHVRIMEQTARATLNRGKQ</sequence>